<dbReference type="EMBL" id="LVVZ01000041">
    <property type="protein sequence ID" value="OKL42668.1"/>
    <property type="molecule type" value="Genomic_DNA"/>
</dbReference>
<keyword evidence="4 8" id="KW-0032">Aminotransferase</keyword>
<proteinExistence type="inferred from homology"/>
<evidence type="ECO:0000313" key="11">
    <source>
        <dbReference type="Proteomes" id="UP000185783"/>
    </source>
</evidence>
<organism evidence="10 11">
    <name type="scientific">Pseudovibrio exalbescens</name>
    <dbReference type="NCBI Taxonomy" id="197461"/>
    <lineage>
        <taxon>Bacteria</taxon>
        <taxon>Pseudomonadati</taxon>
        <taxon>Pseudomonadota</taxon>
        <taxon>Alphaproteobacteria</taxon>
        <taxon>Hyphomicrobiales</taxon>
        <taxon>Stappiaceae</taxon>
        <taxon>Pseudovibrio</taxon>
    </lineage>
</organism>
<feature type="domain" description="Aminotransferase class I/classII large" evidence="9">
    <location>
        <begin position="33"/>
        <end position="382"/>
    </location>
</feature>
<dbReference type="AlphaFoldDB" id="A0A1U7JD96"/>
<gene>
    <name evidence="10" type="ORF">A3843_18670</name>
</gene>
<dbReference type="FunFam" id="3.40.640.10:FF:000033">
    <property type="entry name" value="Aspartate aminotransferase"/>
    <property type="match status" value="1"/>
</dbReference>
<evidence type="ECO:0000259" key="9">
    <source>
        <dbReference type="Pfam" id="PF00155"/>
    </source>
</evidence>
<dbReference type="GO" id="GO:0030170">
    <property type="term" value="F:pyridoxal phosphate binding"/>
    <property type="evidence" value="ECO:0007669"/>
    <property type="project" value="InterPro"/>
</dbReference>
<accession>A0A1U7JD96</accession>
<dbReference type="Gene3D" id="3.90.1150.10">
    <property type="entry name" value="Aspartate Aminotransferase, domain 1"/>
    <property type="match status" value="1"/>
</dbReference>
<dbReference type="PANTHER" id="PTHR46383">
    <property type="entry name" value="ASPARTATE AMINOTRANSFERASE"/>
    <property type="match status" value="1"/>
</dbReference>
<evidence type="ECO:0000256" key="2">
    <source>
        <dbReference type="ARBA" id="ARBA00007441"/>
    </source>
</evidence>
<dbReference type="GO" id="GO:0006520">
    <property type="term" value="P:amino acid metabolic process"/>
    <property type="evidence" value="ECO:0007669"/>
    <property type="project" value="InterPro"/>
</dbReference>
<protein>
    <recommendedName>
        <fullName evidence="8">Aminotransferase</fullName>
        <ecNumber evidence="8">2.6.1.-</ecNumber>
    </recommendedName>
</protein>
<dbReference type="Gene3D" id="3.40.640.10">
    <property type="entry name" value="Type I PLP-dependent aspartate aminotransferase-like (Major domain)"/>
    <property type="match status" value="1"/>
</dbReference>
<reference evidence="10 11" key="1">
    <citation type="submission" date="2016-03" db="EMBL/GenBank/DDBJ databases">
        <title>Genome sequence of Nesiotobacter sp. nov., a moderately halophilic alphaproteobacterium isolated from the Yellow Sea, China.</title>
        <authorList>
            <person name="Zhang G."/>
            <person name="Zhang R."/>
        </authorList>
    </citation>
    <scope>NUCLEOTIDE SEQUENCE [LARGE SCALE GENOMIC DNA]</scope>
    <source>
        <strain evidence="10 11">WB1-6</strain>
    </source>
</reference>
<evidence type="ECO:0000256" key="7">
    <source>
        <dbReference type="ARBA" id="ARBA00049185"/>
    </source>
</evidence>
<dbReference type="CDD" id="cd00609">
    <property type="entry name" value="AAT_like"/>
    <property type="match status" value="1"/>
</dbReference>
<evidence type="ECO:0000256" key="5">
    <source>
        <dbReference type="ARBA" id="ARBA00022679"/>
    </source>
</evidence>
<dbReference type="SUPFAM" id="SSF53383">
    <property type="entry name" value="PLP-dependent transferases"/>
    <property type="match status" value="1"/>
</dbReference>
<dbReference type="EC" id="2.6.1.-" evidence="8"/>
<dbReference type="STRING" id="197461.A3843_18670"/>
<dbReference type="RefSeq" id="WP_028482704.1">
    <property type="nucleotide sequence ID" value="NZ_LVVZ01000041.1"/>
</dbReference>
<evidence type="ECO:0000256" key="1">
    <source>
        <dbReference type="ARBA" id="ARBA00001933"/>
    </source>
</evidence>
<comment type="caution">
    <text evidence="10">The sequence shown here is derived from an EMBL/GenBank/DDBJ whole genome shotgun (WGS) entry which is preliminary data.</text>
</comment>
<comment type="similarity">
    <text evidence="2 8">Belongs to the class-I pyridoxal-phosphate-dependent aminotransferase family.</text>
</comment>
<keyword evidence="11" id="KW-1185">Reference proteome</keyword>
<dbReference type="InterPro" id="IPR015422">
    <property type="entry name" value="PyrdxlP-dep_Trfase_small"/>
</dbReference>
<evidence type="ECO:0000256" key="6">
    <source>
        <dbReference type="ARBA" id="ARBA00022898"/>
    </source>
</evidence>
<comment type="cofactor">
    <cofactor evidence="1 8">
        <name>pyridoxal 5'-phosphate</name>
        <dbReference type="ChEBI" id="CHEBI:597326"/>
    </cofactor>
</comment>
<evidence type="ECO:0000256" key="8">
    <source>
        <dbReference type="RuleBase" id="RU000481"/>
    </source>
</evidence>
<comment type="catalytic activity">
    <reaction evidence="7">
        <text>L-aspartate + 2-oxoglutarate = oxaloacetate + L-glutamate</text>
        <dbReference type="Rhea" id="RHEA:21824"/>
        <dbReference type="ChEBI" id="CHEBI:16452"/>
        <dbReference type="ChEBI" id="CHEBI:16810"/>
        <dbReference type="ChEBI" id="CHEBI:29985"/>
        <dbReference type="ChEBI" id="CHEBI:29991"/>
        <dbReference type="EC" id="2.6.1.1"/>
    </reaction>
</comment>
<dbReference type="InterPro" id="IPR004838">
    <property type="entry name" value="NHTrfase_class1_PyrdxlP-BS"/>
</dbReference>
<evidence type="ECO:0000313" key="10">
    <source>
        <dbReference type="EMBL" id="OKL42668.1"/>
    </source>
</evidence>
<evidence type="ECO:0000256" key="3">
    <source>
        <dbReference type="ARBA" id="ARBA00011738"/>
    </source>
</evidence>
<dbReference type="PANTHER" id="PTHR46383:SF1">
    <property type="entry name" value="ASPARTATE AMINOTRANSFERASE"/>
    <property type="match status" value="1"/>
</dbReference>
<dbReference type="InterPro" id="IPR015421">
    <property type="entry name" value="PyrdxlP-dep_Trfase_major"/>
</dbReference>
<dbReference type="Proteomes" id="UP000185783">
    <property type="component" value="Unassembled WGS sequence"/>
</dbReference>
<dbReference type="GO" id="GO:0004069">
    <property type="term" value="F:L-aspartate:2-oxoglutarate aminotransferase activity"/>
    <property type="evidence" value="ECO:0007669"/>
    <property type="project" value="UniProtKB-EC"/>
</dbReference>
<dbReference type="PROSITE" id="PS00105">
    <property type="entry name" value="AA_TRANSFER_CLASS_1"/>
    <property type="match status" value="1"/>
</dbReference>
<dbReference type="InterPro" id="IPR015424">
    <property type="entry name" value="PyrdxlP-dep_Trfase"/>
</dbReference>
<keyword evidence="5 8" id="KW-0808">Transferase</keyword>
<name>A0A1U7JD96_9HYPH</name>
<dbReference type="InterPro" id="IPR004839">
    <property type="entry name" value="Aminotransferase_I/II_large"/>
</dbReference>
<comment type="subunit">
    <text evidence="3">Homodimer.</text>
</comment>
<dbReference type="InterPro" id="IPR050596">
    <property type="entry name" value="AspAT/PAT-like"/>
</dbReference>
<evidence type="ECO:0000256" key="4">
    <source>
        <dbReference type="ARBA" id="ARBA00022576"/>
    </source>
</evidence>
<dbReference type="Pfam" id="PF00155">
    <property type="entry name" value="Aminotran_1_2"/>
    <property type="match status" value="1"/>
</dbReference>
<sequence length="390" mass="41761">MRYSSFASRIGGEGSDAWDVHVKAAAAQRAGRDVVVMSVGDPDFDTPPAVRDTAIAALQAGDTHYTDVEGTPELRAEIARTFKALAGWDVTADNVCVVAGTQNGLYFAASLLCEPGEEVLVLDPCYVTYDSTIRASGAVPVRVAPHPDGGFRPDIKALASAITPATRAILITTPNNPTGTVLTKDELEAIADLAKRHDLWVISDEVYAQLTFESPNVSISALAGMKERTVTVASLSKSHAMTGWRAGWVVAPEEFIAHASNLSLCMLYGLPGFVQQAAVTALQQSPKIIGEMREVYRARRDILYSALEDIPGLTPFRPEAGMFLMAHVAGTGLTSSQFVHRLYEEQGVSVLDGAAFGPSASGYVRLSYTTHEEALQEGAKRIRAFCETLA</sequence>
<keyword evidence="6" id="KW-0663">Pyridoxal phosphate</keyword>